<gene>
    <name evidence="12" type="ORF">PLOB_00018771</name>
</gene>
<dbReference type="InterPro" id="IPR051191">
    <property type="entry name" value="DCAF12"/>
</dbReference>
<evidence type="ECO:0000256" key="9">
    <source>
        <dbReference type="ARBA" id="ARBA00038022"/>
    </source>
</evidence>
<dbReference type="PANTHER" id="PTHR19860">
    <property type="entry name" value="DDB1- AND CUL4-ASSOCIATED FACTOR 12-RELATED"/>
    <property type="match status" value="1"/>
</dbReference>
<comment type="caution">
    <text evidence="12">The sequence shown here is derived from an EMBL/GenBank/DDBJ whole genome shotgun (WGS) entry which is preliminary data.</text>
</comment>
<evidence type="ECO:0000256" key="3">
    <source>
        <dbReference type="ARBA" id="ARBA00004906"/>
    </source>
</evidence>
<evidence type="ECO:0000313" key="12">
    <source>
        <dbReference type="EMBL" id="CAH3109651.1"/>
    </source>
</evidence>
<evidence type="ECO:0000256" key="4">
    <source>
        <dbReference type="ARBA" id="ARBA00022490"/>
    </source>
</evidence>
<sequence length="392" mass="44056">MSLFKHVTTRQTRVKTMKLGDSFKKNLTTRQLPSLFKEREVALGRTDKVFASQWLDERKVVCGTKSNQLLVLDMTSEWKISLPVLEGSPASEMPEVNCGIHSIKISPERNLLATSGQNPNHLAVYRLPTFDPVCVGEGHMDWIFSVEWIDDFHLATGSRDGSISLWCVQDPVTQKEDNELNLCIKSPASRLYSTLDQQNKGKDKIRDLVYERNSQTLVSLSALGYVHLWDMNTCQAKSTMTLKYPEETVCLALEKDNMLFAVGSQSHISFYDVRCGKAVGFISSSDRGAGVRSLSFRDLLLTVGTGLGSLFFFDMRTCSFLVHRDTDQMLCYRSGKGWLRDLGQFDYIFDHTHACCSNAVYTHCYDPTGTKLFAAGGPLSLVLYGNYAALWE</sequence>
<feature type="repeat" description="WD" evidence="10">
    <location>
        <begin position="136"/>
        <end position="166"/>
    </location>
</feature>
<comment type="pathway">
    <text evidence="3">Protein modification; protein ubiquitination.</text>
</comment>
<comment type="subcellular location">
    <subcellularLocation>
        <location evidence="2">Cytoplasm</location>
    </subcellularLocation>
    <subcellularLocation>
        <location evidence="1">Nucleus</location>
    </subcellularLocation>
</comment>
<evidence type="ECO:0000256" key="6">
    <source>
        <dbReference type="ARBA" id="ARBA00022737"/>
    </source>
</evidence>
<organism evidence="12 13">
    <name type="scientific">Porites lobata</name>
    <dbReference type="NCBI Taxonomy" id="104759"/>
    <lineage>
        <taxon>Eukaryota</taxon>
        <taxon>Metazoa</taxon>
        <taxon>Cnidaria</taxon>
        <taxon>Anthozoa</taxon>
        <taxon>Hexacorallia</taxon>
        <taxon>Scleractinia</taxon>
        <taxon>Fungiina</taxon>
        <taxon>Poritidae</taxon>
        <taxon>Porites</taxon>
    </lineage>
</organism>
<evidence type="ECO:0000313" key="13">
    <source>
        <dbReference type="Proteomes" id="UP001159405"/>
    </source>
</evidence>
<keyword evidence="13" id="KW-1185">Reference proteome</keyword>
<name>A0ABN8NLH3_9CNID</name>
<dbReference type="SUPFAM" id="SSF50978">
    <property type="entry name" value="WD40 repeat-like"/>
    <property type="match status" value="1"/>
</dbReference>
<evidence type="ECO:0000256" key="5">
    <source>
        <dbReference type="ARBA" id="ARBA00022574"/>
    </source>
</evidence>
<proteinExistence type="inferred from homology"/>
<dbReference type="PANTHER" id="PTHR19860:SF16">
    <property type="entry name" value="DDB1- AND CUL4-ASSOCIATED FACTOR 12"/>
    <property type="match status" value="1"/>
</dbReference>
<dbReference type="InterPro" id="IPR001680">
    <property type="entry name" value="WD40_rpt"/>
</dbReference>
<evidence type="ECO:0000256" key="7">
    <source>
        <dbReference type="ARBA" id="ARBA00022786"/>
    </source>
</evidence>
<dbReference type="Proteomes" id="UP001159405">
    <property type="component" value="Unassembled WGS sequence"/>
</dbReference>
<dbReference type="SMART" id="SM00320">
    <property type="entry name" value="WD40"/>
    <property type="match status" value="4"/>
</dbReference>
<dbReference type="Pfam" id="PF23760">
    <property type="entry name" value="Beta-prop_DCAF12"/>
    <property type="match status" value="1"/>
</dbReference>
<evidence type="ECO:0000256" key="8">
    <source>
        <dbReference type="ARBA" id="ARBA00023242"/>
    </source>
</evidence>
<evidence type="ECO:0000259" key="11">
    <source>
        <dbReference type="Pfam" id="PF23760"/>
    </source>
</evidence>
<dbReference type="InterPro" id="IPR056151">
    <property type="entry name" value="Beta-prop_DCAF12"/>
</dbReference>
<accession>A0ABN8NLH3</accession>
<dbReference type="InterPro" id="IPR015943">
    <property type="entry name" value="WD40/YVTN_repeat-like_dom_sf"/>
</dbReference>
<keyword evidence="6" id="KW-0677">Repeat</keyword>
<evidence type="ECO:0000256" key="10">
    <source>
        <dbReference type="PROSITE-ProRule" id="PRU00221"/>
    </source>
</evidence>
<feature type="domain" description="DDB1- and CUL4-associated factor 12 beta-propeller" evidence="11">
    <location>
        <begin position="32"/>
        <end position="391"/>
    </location>
</feature>
<keyword evidence="4" id="KW-0963">Cytoplasm</keyword>
<keyword evidence="7" id="KW-0833">Ubl conjugation pathway</keyword>
<dbReference type="EMBL" id="CALNXK010000022">
    <property type="protein sequence ID" value="CAH3109651.1"/>
    <property type="molecule type" value="Genomic_DNA"/>
</dbReference>
<reference evidence="12 13" key="1">
    <citation type="submission" date="2022-05" db="EMBL/GenBank/DDBJ databases">
        <authorList>
            <consortium name="Genoscope - CEA"/>
            <person name="William W."/>
        </authorList>
    </citation>
    <scope>NUCLEOTIDE SEQUENCE [LARGE SCALE GENOMIC DNA]</scope>
</reference>
<evidence type="ECO:0000256" key="1">
    <source>
        <dbReference type="ARBA" id="ARBA00004123"/>
    </source>
</evidence>
<dbReference type="InterPro" id="IPR036322">
    <property type="entry name" value="WD40_repeat_dom_sf"/>
</dbReference>
<protein>
    <recommendedName>
        <fullName evidence="11">DDB1- and CUL4-associated factor 12 beta-propeller domain-containing protein</fullName>
    </recommendedName>
</protein>
<comment type="similarity">
    <text evidence="9">Belongs to the WD repeat DCAF12 family.</text>
</comment>
<evidence type="ECO:0000256" key="2">
    <source>
        <dbReference type="ARBA" id="ARBA00004496"/>
    </source>
</evidence>
<dbReference type="Gene3D" id="2.130.10.10">
    <property type="entry name" value="YVTN repeat-like/Quinoprotein amine dehydrogenase"/>
    <property type="match status" value="2"/>
</dbReference>
<dbReference type="PROSITE" id="PS50082">
    <property type="entry name" value="WD_REPEATS_2"/>
    <property type="match status" value="1"/>
</dbReference>
<keyword evidence="8" id="KW-0539">Nucleus</keyword>
<keyword evidence="5 10" id="KW-0853">WD repeat</keyword>